<gene>
    <name evidence="2" type="ORF">ERUC_LOCUS20709</name>
</gene>
<evidence type="ECO:0000256" key="1">
    <source>
        <dbReference type="SAM" id="MobiDB-lite"/>
    </source>
</evidence>
<evidence type="ECO:0000313" key="2">
    <source>
        <dbReference type="EMBL" id="CAH8354954.1"/>
    </source>
</evidence>
<dbReference type="Proteomes" id="UP001642260">
    <property type="component" value="Unassembled WGS sequence"/>
</dbReference>
<accession>A0ABC8KBM2</accession>
<comment type="caution">
    <text evidence="2">The sequence shown here is derived from an EMBL/GenBank/DDBJ whole genome shotgun (WGS) entry which is preliminary data.</text>
</comment>
<feature type="compositionally biased region" description="Pro residues" evidence="1">
    <location>
        <begin position="67"/>
        <end position="81"/>
    </location>
</feature>
<evidence type="ECO:0000313" key="3">
    <source>
        <dbReference type="Proteomes" id="UP001642260"/>
    </source>
</evidence>
<dbReference type="EMBL" id="CAKOAT010200710">
    <property type="protein sequence ID" value="CAH8354954.1"/>
    <property type="molecule type" value="Genomic_DNA"/>
</dbReference>
<dbReference type="AlphaFoldDB" id="A0ABC8KBM2"/>
<organism evidence="2 3">
    <name type="scientific">Eruca vesicaria subsp. sativa</name>
    <name type="common">Garden rocket</name>
    <name type="synonym">Eruca sativa</name>
    <dbReference type="NCBI Taxonomy" id="29727"/>
    <lineage>
        <taxon>Eukaryota</taxon>
        <taxon>Viridiplantae</taxon>
        <taxon>Streptophyta</taxon>
        <taxon>Embryophyta</taxon>
        <taxon>Tracheophyta</taxon>
        <taxon>Spermatophyta</taxon>
        <taxon>Magnoliopsida</taxon>
        <taxon>eudicotyledons</taxon>
        <taxon>Gunneridae</taxon>
        <taxon>Pentapetalae</taxon>
        <taxon>rosids</taxon>
        <taxon>malvids</taxon>
        <taxon>Brassicales</taxon>
        <taxon>Brassicaceae</taxon>
        <taxon>Brassiceae</taxon>
        <taxon>Eruca</taxon>
    </lineage>
</organism>
<feature type="region of interest" description="Disordered" evidence="1">
    <location>
        <begin position="32"/>
        <end position="118"/>
    </location>
</feature>
<sequence length="118" mass="11994">MFKSSFTSLALDVHDTINDRFTKFEEKLLASQNRGLSHGPTPTAPVGATASTHTVTDDPAATFTTPGPAPASTPAPAPASTPAPSRSRAPVSSRTGGHPETGGPANAAKKSSKSKVTK</sequence>
<feature type="compositionally biased region" description="Low complexity" evidence="1">
    <location>
        <begin position="82"/>
        <end position="95"/>
    </location>
</feature>
<keyword evidence="3" id="KW-1185">Reference proteome</keyword>
<reference evidence="2 3" key="1">
    <citation type="submission" date="2022-03" db="EMBL/GenBank/DDBJ databases">
        <authorList>
            <person name="Macdonald S."/>
            <person name="Ahmed S."/>
            <person name="Newling K."/>
        </authorList>
    </citation>
    <scope>NUCLEOTIDE SEQUENCE [LARGE SCALE GENOMIC DNA]</scope>
</reference>
<protein>
    <submittedName>
        <fullName evidence="2">Uncharacterized protein</fullName>
    </submittedName>
</protein>
<proteinExistence type="predicted"/>
<name>A0ABC8KBM2_ERUVS</name>